<keyword evidence="4" id="KW-1185">Reference proteome</keyword>
<name>A0A9P7YJ34_9HELO</name>
<reference evidence="3" key="1">
    <citation type="journal article" date="2021" name="IMA Fungus">
        <title>Genomic characterization of three marine fungi, including Emericellopsis atlantica sp. nov. with signatures of a generalist lifestyle and marine biomass degradation.</title>
        <authorList>
            <person name="Hagestad O.C."/>
            <person name="Hou L."/>
            <person name="Andersen J.H."/>
            <person name="Hansen E.H."/>
            <person name="Altermark B."/>
            <person name="Li C."/>
            <person name="Kuhnert E."/>
            <person name="Cox R.J."/>
            <person name="Crous P.W."/>
            <person name="Spatafora J.W."/>
            <person name="Lail K."/>
            <person name="Amirebrahimi M."/>
            <person name="Lipzen A."/>
            <person name="Pangilinan J."/>
            <person name="Andreopoulos W."/>
            <person name="Hayes R.D."/>
            <person name="Ng V."/>
            <person name="Grigoriev I.V."/>
            <person name="Jackson S.A."/>
            <person name="Sutton T.D.S."/>
            <person name="Dobson A.D.W."/>
            <person name="Rama T."/>
        </authorList>
    </citation>
    <scope>NUCLEOTIDE SEQUENCE</scope>
    <source>
        <strain evidence="3">TRa018bII</strain>
    </source>
</reference>
<dbReference type="InterPro" id="IPR008979">
    <property type="entry name" value="Galactose-bd-like_sf"/>
</dbReference>
<evidence type="ECO:0000256" key="2">
    <source>
        <dbReference type="SAM" id="SignalP"/>
    </source>
</evidence>
<dbReference type="EMBL" id="MU251452">
    <property type="protein sequence ID" value="KAG9234769.1"/>
    <property type="molecule type" value="Genomic_DNA"/>
</dbReference>
<dbReference type="SUPFAM" id="SSF49785">
    <property type="entry name" value="Galactose-binding domain-like"/>
    <property type="match status" value="1"/>
</dbReference>
<feature type="signal peptide" evidence="2">
    <location>
        <begin position="1"/>
        <end position="21"/>
    </location>
</feature>
<evidence type="ECO:0000313" key="4">
    <source>
        <dbReference type="Proteomes" id="UP000824998"/>
    </source>
</evidence>
<accession>A0A9P7YJ34</accession>
<keyword evidence="2" id="KW-0732">Signal</keyword>
<gene>
    <name evidence="3" type="ORF">BJ875DRAFT_534561</name>
</gene>
<feature type="chain" id="PRO_5040496120" evidence="2">
    <location>
        <begin position="22"/>
        <end position="1006"/>
    </location>
</feature>
<organism evidence="3 4">
    <name type="scientific">Amylocarpus encephaloides</name>
    <dbReference type="NCBI Taxonomy" id="45428"/>
    <lineage>
        <taxon>Eukaryota</taxon>
        <taxon>Fungi</taxon>
        <taxon>Dikarya</taxon>
        <taxon>Ascomycota</taxon>
        <taxon>Pezizomycotina</taxon>
        <taxon>Leotiomycetes</taxon>
        <taxon>Helotiales</taxon>
        <taxon>Helotiales incertae sedis</taxon>
        <taxon>Amylocarpus</taxon>
    </lineage>
</organism>
<dbReference type="InterPro" id="IPR053161">
    <property type="entry name" value="Ulvan_degrading_GH"/>
</dbReference>
<dbReference type="AlphaFoldDB" id="A0A9P7YJ34"/>
<dbReference type="PANTHER" id="PTHR36848:SF2">
    <property type="entry name" value="SECRETED PROTEIN"/>
    <property type="match status" value="1"/>
</dbReference>
<feature type="region of interest" description="Disordered" evidence="1">
    <location>
        <begin position="971"/>
        <end position="993"/>
    </location>
</feature>
<dbReference type="Gene3D" id="2.60.120.260">
    <property type="entry name" value="Galactose-binding domain-like"/>
    <property type="match status" value="1"/>
</dbReference>
<dbReference type="PROSITE" id="PS51257">
    <property type="entry name" value="PROKAR_LIPOPROTEIN"/>
    <property type="match status" value="1"/>
</dbReference>
<evidence type="ECO:0000313" key="3">
    <source>
        <dbReference type="EMBL" id="KAG9234769.1"/>
    </source>
</evidence>
<sequence>MKGLLGSICVIVATIVVFVSCFQQPLAPDGVQRSSLVVDSGESTFAAPHAIARPKFRYWLPDASVSPAKLAADFKGIRDIGAGGVELVSYYNYGAEDPLPLPPKSIDWSIYGFGTPAFNKVLKAALQASKDNGLLFDFEIGAQSGQGAPAELPNIGLTYSLESYQKVVQPGKSFLGPVPGYGAGILVSVVTAKITHTQPGSPTTYTLSDGTLQEVTKFATQGQLNLTFPESGSSYLLYASYYVQPLKQSVIGGHDPQNFIQNGSFCVDHFSAAGAKVTTDFLAKYVFVDGAKELMKDIGQYIWEDSNEIGTTDPYWTPRFSQAFKDQHGYDITPYLPLIRHGNGHAYSPATADSYITDGPDRGQGIVADWRATLSSLYGEYLTHLNNWANNYLEVEFSTQVGYNLPLDMLASVPLVDAPEGESLGFANNIDSFLQYTGPAHLVQKPIVSSETGATGNQLWSFTLSRLLSYVKIAFAGGVNQNVLHGSPYSWDYPETTWPGFTTFFYSVTDMHQRHQPAWEHGYPESMGWMSRTQFVLQSGVHKNDVVFWDKQIAQLEIDYLVRTLYPYDDLVKAGYTYSYLSSDNLALPQARVENGILAPDGPAYKALILRSSDTLTPGGVSRLAALANAGLPIVVAGGFPTSIVTSNPNDSDAARQTISTISKLSNVHVVPGGPVASSLQSVGITPQTQVSASQTWWTVRRQAPGVDYLFIYNQGADSTGTIAFVSSGVPYFFDAWSGARKPILKYTVKDGRIQIPLSLARDQTVIIAFTTKVLEDVPTPSNYLESAPDTIIGFDYSTAEGLVAKTVANTAGPLPVTRSDGKTSTINNQDVAPAAYTLSDWKLTAEHWDPPTDIYDIDTVAVKSNTTHAVPHLVPWGQIPGLETASGVGFYSSNFTWPPPNSSGNLGAMIDFGSIAHSIRVVINCNQIPALDLTHAQADITGYLKEGQNDIKVTSATTLWKVYARVFDKQRTSGSPPNAPLSASPGDEGLVRDPTITPYVRVVVT</sequence>
<protein>
    <submittedName>
        <fullName evidence="3">Secreted protein</fullName>
    </submittedName>
</protein>
<dbReference type="Pfam" id="PF17132">
    <property type="entry name" value="Glyco_hydro_106"/>
    <property type="match status" value="1"/>
</dbReference>
<dbReference type="Proteomes" id="UP000824998">
    <property type="component" value="Unassembled WGS sequence"/>
</dbReference>
<proteinExistence type="predicted"/>
<dbReference type="PANTHER" id="PTHR36848">
    <property type="entry name" value="DNA-BINDING PROTEIN (PUTATIVE SECRETED PROTEIN)-RELATED"/>
    <property type="match status" value="1"/>
</dbReference>
<comment type="caution">
    <text evidence="3">The sequence shown here is derived from an EMBL/GenBank/DDBJ whole genome shotgun (WGS) entry which is preliminary data.</text>
</comment>
<dbReference type="OrthoDB" id="2588159at2759"/>
<evidence type="ECO:0000256" key="1">
    <source>
        <dbReference type="SAM" id="MobiDB-lite"/>
    </source>
</evidence>